<proteinExistence type="predicted"/>
<protein>
    <submittedName>
        <fullName evidence="1">Uncharacterized protein</fullName>
    </submittedName>
</protein>
<dbReference type="EMBL" id="ACIO01000207">
    <property type="protein sequence ID" value="EFC99182.1"/>
    <property type="molecule type" value="Genomic_DNA"/>
</dbReference>
<accession>D3AG69</accession>
<dbReference type="HOGENOM" id="CLU_3168976_0_0_9"/>
<name>D3AG69_9FIRM</name>
<gene>
    <name evidence="1" type="ORF">CLOSTHATH_02605</name>
</gene>
<sequence>MTGPFTGISIFRHLLIKAPDNQVYRNRIFPLSNGGTTRFRYFVFYII</sequence>
<evidence type="ECO:0000313" key="1">
    <source>
        <dbReference type="EMBL" id="EFC99182.1"/>
    </source>
</evidence>
<organism evidence="1 2">
    <name type="scientific">Hungatella hathewayi DSM 13479</name>
    <dbReference type="NCBI Taxonomy" id="566550"/>
    <lineage>
        <taxon>Bacteria</taxon>
        <taxon>Bacillati</taxon>
        <taxon>Bacillota</taxon>
        <taxon>Clostridia</taxon>
        <taxon>Lachnospirales</taxon>
        <taxon>Lachnospiraceae</taxon>
        <taxon>Hungatella</taxon>
    </lineage>
</organism>
<reference evidence="1 2" key="1">
    <citation type="submission" date="2010-01" db="EMBL/GenBank/DDBJ databases">
        <authorList>
            <person name="Weinstock G."/>
            <person name="Sodergren E."/>
            <person name="Clifton S."/>
            <person name="Fulton L."/>
            <person name="Fulton B."/>
            <person name="Courtney L."/>
            <person name="Fronick C."/>
            <person name="Harrison M."/>
            <person name="Strong C."/>
            <person name="Farmer C."/>
            <person name="Delahaunty K."/>
            <person name="Markovic C."/>
            <person name="Hall O."/>
            <person name="Minx P."/>
            <person name="Tomlinson C."/>
            <person name="Mitreva M."/>
            <person name="Nelson J."/>
            <person name="Hou S."/>
            <person name="Wollam A."/>
            <person name="Pepin K.H."/>
            <person name="Johnson M."/>
            <person name="Bhonagiri V."/>
            <person name="Nash W.E."/>
            <person name="Warren W."/>
            <person name="Chinwalla A."/>
            <person name="Mardis E.R."/>
            <person name="Wilson R.K."/>
        </authorList>
    </citation>
    <scope>NUCLEOTIDE SEQUENCE [LARGE SCALE GENOMIC DNA]</scope>
    <source>
        <strain evidence="1 2">DSM 13479</strain>
    </source>
</reference>
<comment type="caution">
    <text evidence="1">The sequence shown here is derived from an EMBL/GenBank/DDBJ whole genome shotgun (WGS) entry which is preliminary data.</text>
</comment>
<evidence type="ECO:0000313" key="2">
    <source>
        <dbReference type="Proteomes" id="UP000004968"/>
    </source>
</evidence>
<dbReference type="AlphaFoldDB" id="D3AG69"/>
<dbReference type="Proteomes" id="UP000004968">
    <property type="component" value="Unassembled WGS sequence"/>
</dbReference>